<dbReference type="EMBL" id="JN638751">
    <property type="protein sequence ID" value="AEO93468.1"/>
    <property type="molecule type" value="Genomic_DNA"/>
</dbReference>
<keyword evidence="2" id="KW-1185">Reference proteome</keyword>
<dbReference type="RefSeq" id="YP_009015512.1">
    <property type="nucleotide sequence ID" value="NC_023719.1"/>
</dbReference>
<reference evidence="1 2" key="1">
    <citation type="submission" date="2011-09" db="EMBL/GenBank/DDBJ databases">
        <authorList>
            <person name="Pope W.H."/>
            <person name="Pedulla M.L."/>
            <person name="Ford M.E."/>
            <person name="Peebles C.L."/>
            <person name="Hatfull G.H."/>
            <person name="Hendrix R.W."/>
        </authorList>
    </citation>
    <scope>NUCLEOTIDE SEQUENCE [LARGE SCALE GENOMIC DNA]</scope>
    <source>
        <strain evidence="1">G</strain>
    </source>
</reference>
<evidence type="ECO:0000313" key="2">
    <source>
        <dbReference type="Proteomes" id="UP000009273"/>
    </source>
</evidence>
<dbReference type="KEGG" id="vg:18563424"/>
<dbReference type="Proteomes" id="UP000009273">
    <property type="component" value="Segment"/>
</dbReference>
<accession>G3MBS5</accession>
<name>G3MBS5_9CAUD</name>
<evidence type="ECO:0000313" key="1">
    <source>
        <dbReference type="EMBL" id="AEO93468.1"/>
    </source>
</evidence>
<organism evidence="1 2">
    <name type="scientific">Bacillus phage G</name>
    <dbReference type="NCBI Taxonomy" id="2884420"/>
    <lineage>
        <taxon>Viruses</taxon>
        <taxon>Duplodnaviria</taxon>
        <taxon>Heunggongvirae</taxon>
        <taxon>Uroviricota</taxon>
        <taxon>Caudoviricetes</taxon>
        <taxon>Donellivirus</taxon>
        <taxon>Donellivirus gee</taxon>
    </lineage>
</organism>
<dbReference type="GeneID" id="18563424"/>
<dbReference type="OrthoDB" id="40389at10239"/>
<proteinExistence type="predicted"/>
<protein>
    <submittedName>
        <fullName evidence="1">Gp209</fullName>
    </submittedName>
</protein>
<sequence length="140" mass="16551">MDKKLIFSLTDEKGREFKLIGDLENIQKEIIKLQTETDEEGYHYWDGGDERPSNADDRFKEMVEVSAYFDEDFDWTEIINTLPKKKNGTFSKGRVHRLHRARSFSSLWEDSYGYGAPEVRIKVLSDLEAHVEFGWYVEKY</sequence>
<gene>
    <name evidence="1" type="primary">209</name>
    <name evidence="1" type="ORF">G_209</name>
</gene>